<name>D0WFQ2_SLAES</name>
<protein>
    <submittedName>
        <fullName evidence="1">Uncharacterized protein</fullName>
    </submittedName>
</protein>
<reference evidence="1" key="1">
    <citation type="submission" date="2009-10" db="EMBL/GenBank/DDBJ databases">
        <authorList>
            <person name="Weinstock G."/>
            <person name="Sodergren E."/>
            <person name="Clifton S."/>
            <person name="Fulton L."/>
            <person name="Fulton B."/>
            <person name="Courtney L."/>
            <person name="Fronick C."/>
            <person name="Harrison M."/>
            <person name="Strong C."/>
            <person name="Farmer C."/>
            <person name="Delahaunty K."/>
            <person name="Markovic C."/>
            <person name="Hall O."/>
            <person name="Minx P."/>
            <person name="Tomlinson C."/>
            <person name="Mitreva M."/>
            <person name="Nelson J."/>
            <person name="Hou S."/>
            <person name="Wollam A."/>
            <person name="Pepin K.H."/>
            <person name="Johnson M."/>
            <person name="Bhonagiri V."/>
            <person name="Nash W.E."/>
            <person name="Warren W."/>
            <person name="Chinwalla A."/>
            <person name="Mardis E.R."/>
            <person name="Wilson R.K."/>
        </authorList>
    </citation>
    <scope>NUCLEOTIDE SEQUENCE [LARGE SCALE GENOMIC DNA]</scope>
    <source>
        <strain evidence="1">ATCC 700122</strain>
    </source>
</reference>
<dbReference type="Proteomes" id="UP000006001">
    <property type="component" value="Unassembled WGS sequence"/>
</dbReference>
<gene>
    <name evidence="1" type="ORF">HMPREF0762_00651</name>
</gene>
<dbReference type="HOGENOM" id="CLU_2865442_0_0_11"/>
<proteinExistence type="predicted"/>
<sequence length="64" mass="7513">MQGFLGFELLEKERSPIKRWKDSRLSRFSTQTSMHFIRRVAGGGSSDILCPLSLERRRVEEWLS</sequence>
<organism evidence="1 2">
    <name type="scientific">Slackia exigua (strain ATCC 700122 / DSM 15923 / CIP 105133 / JCM 11022 / KCTC 5966 / S-7)</name>
    <dbReference type="NCBI Taxonomy" id="649764"/>
    <lineage>
        <taxon>Bacteria</taxon>
        <taxon>Bacillati</taxon>
        <taxon>Actinomycetota</taxon>
        <taxon>Coriobacteriia</taxon>
        <taxon>Eggerthellales</taxon>
        <taxon>Eggerthellaceae</taxon>
        <taxon>Slackia</taxon>
    </lineage>
</organism>
<accession>D0WFQ2</accession>
<comment type="caution">
    <text evidence="1">The sequence shown here is derived from an EMBL/GenBank/DDBJ whole genome shotgun (WGS) entry which is preliminary data.</text>
</comment>
<evidence type="ECO:0000313" key="1">
    <source>
        <dbReference type="EMBL" id="EEZ61315.1"/>
    </source>
</evidence>
<dbReference type="EMBL" id="ACUX02000006">
    <property type="protein sequence ID" value="EEZ61315.1"/>
    <property type="molecule type" value="Genomic_DNA"/>
</dbReference>
<evidence type="ECO:0000313" key="2">
    <source>
        <dbReference type="Proteomes" id="UP000006001"/>
    </source>
</evidence>
<keyword evidence="2" id="KW-1185">Reference proteome</keyword>
<dbReference type="AlphaFoldDB" id="D0WFQ2"/>